<dbReference type="HOGENOM" id="CLU_000445_11_16_6"/>
<evidence type="ECO:0000256" key="4">
    <source>
        <dbReference type="SAM" id="Phobius"/>
    </source>
</evidence>
<reference evidence="6 7" key="1">
    <citation type="submission" date="2015-02" db="EMBL/GenBank/DDBJ databases">
        <title>Complete genome sequence of Kangiella geojedonensis strain YCS-5T.</title>
        <authorList>
            <person name="Kim K.M."/>
        </authorList>
    </citation>
    <scope>NUCLEOTIDE SEQUENCE [LARGE SCALE GENOMIC DNA]</scope>
    <source>
        <strain evidence="6 7">YCS-5</strain>
    </source>
</reference>
<evidence type="ECO:0000256" key="2">
    <source>
        <dbReference type="ARBA" id="ARBA00012528"/>
    </source>
</evidence>
<keyword evidence="4" id="KW-0812">Transmembrane</keyword>
<dbReference type="InterPro" id="IPR029787">
    <property type="entry name" value="Nucleotide_cyclase"/>
</dbReference>
<dbReference type="SUPFAM" id="SSF55073">
    <property type="entry name" value="Nucleotide cyclase"/>
    <property type="match status" value="1"/>
</dbReference>
<dbReference type="EMBL" id="CP010975">
    <property type="protein sequence ID" value="AKE52379.1"/>
    <property type="molecule type" value="Genomic_DNA"/>
</dbReference>
<dbReference type="InterPro" id="IPR000160">
    <property type="entry name" value="GGDEF_dom"/>
</dbReference>
<keyword evidence="4" id="KW-1133">Transmembrane helix</keyword>
<evidence type="ECO:0000256" key="1">
    <source>
        <dbReference type="ARBA" id="ARBA00001946"/>
    </source>
</evidence>
<evidence type="ECO:0000313" key="6">
    <source>
        <dbReference type="EMBL" id="AKE52379.1"/>
    </source>
</evidence>
<dbReference type="Gene3D" id="3.30.70.270">
    <property type="match status" value="1"/>
</dbReference>
<dbReference type="Pfam" id="PF00990">
    <property type="entry name" value="GGDEF"/>
    <property type="match status" value="1"/>
</dbReference>
<dbReference type="PROSITE" id="PS50887">
    <property type="entry name" value="GGDEF"/>
    <property type="match status" value="1"/>
</dbReference>
<dbReference type="GO" id="GO:0043709">
    <property type="term" value="P:cell adhesion involved in single-species biofilm formation"/>
    <property type="evidence" value="ECO:0007669"/>
    <property type="project" value="TreeGrafter"/>
</dbReference>
<dbReference type="GO" id="GO:0005886">
    <property type="term" value="C:plasma membrane"/>
    <property type="evidence" value="ECO:0007669"/>
    <property type="project" value="TreeGrafter"/>
</dbReference>
<dbReference type="GO" id="GO:1902201">
    <property type="term" value="P:negative regulation of bacterial-type flagellum-dependent cell motility"/>
    <property type="evidence" value="ECO:0007669"/>
    <property type="project" value="TreeGrafter"/>
</dbReference>
<keyword evidence="4" id="KW-0472">Membrane</keyword>
<name>A0A0F6TQU4_9GAMM</name>
<accession>A0A0F6TQU4</accession>
<dbReference type="NCBIfam" id="TIGR00254">
    <property type="entry name" value="GGDEF"/>
    <property type="match status" value="1"/>
</dbReference>
<protein>
    <recommendedName>
        <fullName evidence="2">diguanylate cyclase</fullName>
        <ecNumber evidence="2">2.7.7.65</ecNumber>
    </recommendedName>
</protein>
<dbReference type="SMART" id="SM00267">
    <property type="entry name" value="GGDEF"/>
    <property type="match status" value="1"/>
</dbReference>
<gene>
    <name evidence="6" type="ORF">TQ33_1430</name>
</gene>
<evidence type="ECO:0000259" key="5">
    <source>
        <dbReference type="PROSITE" id="PS50887"/>
    </source>
</evidence>
<sequence>MRKVIYKIGRIRIVVLISVIAVLLAVGLNYILQQFQEVTFSYSSFLRAAVIPIIVAPLLSWYLIGLFLRVIELEETMSEWALFDQLTGLLNRRAFLHRAEQEYRSAKRYETTFGVVVLDLDYFKNINDQHGHMAGDAILKDFGDLVLEQIRQSDISGRIGGEEFAFILPNTTLAQSQVFAEKLLQAVADRQVMIDGQTINYTASIGITVSFPENDFKIHNLIHHADQALYKAKSAGRNCYKVAENLL</sequence>
<evidence type="ECO:0000313" key="7">
    <source>
        <dbReference type="Proteomes" id="UP000034071"/>
    </source>
</evidence>
<dbReference type="PANTHER" id="PTHR45138:SF9">
    <property type="entry name" value="DIGUANYLATE CYCLASE DGCM-RELATED"/>
    <property type="match status" value="1"/>
</dbReference>
<comment type="catalytic activity">
    <reaction evidence="3">
        <text>2 GTP = 3',3'-c-di-GMP + 2 diphosphate</text>
        <dbReference type="Rhea" id="RHEA:24898"/>
        <dbReference type="ChEBI" id="CHEBI:33019"/>
        <dbReference type="ChEBI" id="CHEBI:37565"/>
        <dbReference type="ChEBI" id="CHEBI:58805"/>
        <dbReference type="EC" id="2.7.7.65"/>
    </reaction>
</comment>
<organism evidence="6 7">
    <name type="scientific">Kangiella geojedonensis</name>
    <dbReference type="NCBI Taxonomy" id="914150"/>
    <lineage>
        <taxon>Bacteria</taxon>
        <taxon>Pseudomonadati</taxon>
        <taxon>Pseudomonadota</taxon>
        <taxon>Gammaproteobacteria</taxon>
        <taxon>Kangiellales</taxon>
        <taxon>Kangiellaceae</taxon>
        <taxon>Kangiella</taxon>
    </lineage>
</organism>
<dbReference type="GO" id="GO:0052621">
    <property type="term" value="F:diguanylate cyclase activity"/>
    <property type="evidence" value="ECO:0007669"/>
    <property type="project" value="UniProtKB-EC"/>
</dbReference>
<dbReference type="Proteomes" id="UP000034071">
    <property type="component" value="Chromosome"/>
</dbReference>
<feature type="transmembrane region" description="Helical" evidence="4">
    <location>
        <begin position="12"/>
        <end position="32"/>
    </location>
</feature>
<dbReference type="CDD" id="cd01949">
    <property type="entry name" value="GGDEF"/>
    <property type="match status" value="1"/>
</dbReference>
<dbReference type="STRING" id="914150.TQ33_1430"/>
<comment type="cofactor">
    <cofactor evidence="1">
        <name>Mg(2+)</name>
        <dbReference type="ChEBI" id="CHEBI:18420"/>
    </cofactor>
</comment>
<dbReference type="OrthoDB" id="73375at2"/>
<dbReference type="InterPro" id="IPR050469">
    <property type="entry name" value="Diguanylate_Cyclase"/>
</dbReference>
<keyword evidence="7" id="KW-1185">Reference proteome</keyword>
<feature type="transmembrane region" description="Helical" evidence="4">
    <location>
        <begin position="44"/>
        <end position="68"/>
    </location>
</feature>
<dbReference type="AlphaFoldDB" id="A0A0F6TQU4"/>
<dbReference type="PANTHER" id="PTHR45138">
    <property type="entry name" value="REGULATORY COMPONENTS OF SENSORY TRANSDUCTION SYSTEM"/>
    <property type="match status" value="1"/>
</dbReference>
<dbReference type="EC" id="2.7.7.65" evidence="2"/>
<evidence type="ECO:0000256" key="3">
    <source>
        <dbReference type="ARBA" id="ARBA00034247"/>
    </source>
</evidence>
<dbReference type="InterPro" id="IPR043128">
    <property type="entry name" value="Rev_trsase/Diguanyl_cyclase"/>
</dbReference>
<feature type="domain" description="GGDEF" evidence="5">
    <location>
        <begin position="111"/>
        <end position="245"/>
    </location>
</feature>
<dbReference type="KEGG" id="kge:TQ33_1430"/>
<dbReference type="FunFam" id="3.30.70.270:FF:000001">
    <property type="entry name" value="Diguanylate cyclase domain protein"/>
    <property type="match status" value="1"/>
</dbReference>
<proteinExistence type="predicted"/>